<name>A0ABV6C7N2_9GAMM</name>
<evidence type="ECO:0000313" key="3">
    <source>
        <dbReference type="Proteomes" id="UP001589758"/>
    </source>
</evidence>
<protein>
    <submittedName>
        <fullName evidence="2">Uncharacterized protein</fullName>
    </submittedName>
</protein>
<feature type="non-terminal residue" evidence="2">
    <location>
        <position position="1"/>
    </location>
</feature>
<dbReference type="RefSeq" id="WP_385876065.1">
    <property type="nucleotide sequence ID" value="NZ_JBHLXE010000025.1"/>
</dbReference>
<organism evidence="2 3">
    <name type="scientific">Thorsellia kenyensis</name>
    <dbReference type="NCBI Taxonomy" id="1549888"/>
    <lineage>
        <taxon>Bacteria</taxon>
        <taxon>Pseudomonadati</taxon>
        <taxon>Pseudomonadota</taxon>
        <taxon>Gammaproteobacteria</taxon>
        <taxon>Enterobacterales</taxon>
        <taxon>Thorselliaceae</taxon>
        <taxon>Thorsellia</taxon>
    </lineage>
</organism>
<gene>
    <name evidence="2" type="ORF">ACFFIT_02475</name>
</gene>
<reference evidence="2 3" key="1">
    <citation type="submission" date="2024-09" db="EMBL/GenBank/DDBJ databases">
        <authorList>
            <person name="Sun Q."/>
            <person name="Mori K."/>
        </authorList>
    </citation>
    <scope>NUCLEOTIDE SEQUENCE [LARGE SCALE GENOMIC DNA]</scope>
    <source>
        <strain evidence="2 3">CCM 8545</strain>
    </source>
</reference>
<dbReference type="Gene3D" id="2.150.10.10">
    <property type="entry name" value="Serralysin-like metalloprotease, C-terminal"/>
    <property type="match status" value="1"/>
</dbReference>
<keyword evidence="3" id="KW-1185">Reference proteome</keyword>
<sequence length="156" mass="17054">DGTGALVGNDGVNTLDGKNGANSFDAGSGNDYIIIYDTDFAFVNGGQGNDTLIWNSFDDLDLAQINNKVDSIEYLHLNDEYKNKLTISVEDVLSMTPENDHLLVIQGGSTDTVDLELSDTEWSTLGAQQFRGETYNVYVHATEDAQIWIQQGITVI</sequence>
<dbReference type="EMBL" id="JBHLXE010000025">
    <property type="protein sequence ID" value="MFC0178968.1"/>
    <property type="molecule type" value="Genomic_DNA"/>
</dbReference>
<dbReference type="SUPFAM" id="SSF51120">
    <property type="entry name" value="beta-Roll"/>
    <property type="match status" value="1"/>
</dbReference>
<dbReference type="Proteomes" id="UP001589758">
    <property type="component" value="Unassembled WGS sequence"/>
</dbReference>
<dbReference type="InterPro" id="IPR001343">
    <property type="entry name" value="Hemolysn_Ca-bd"/>
</dbReference>
<evidence type="ECO:0000256" key="1">
    <source>
        <dbReference type="ARBA" id="ARBA00022837"/>
    </source>
</evidence>
<evidence type="ECO:0000313" key="2">
    <source>
        <dbReference type="EMBL" id="MFC0178968.1"/>
    </source>
</evidence>
<accession>A0ABV6C7N2</accession>
<keyword evidence="1" id="KW-0106">Calcium</keyword>
<proteinExistence type="predicted"/>
<comment type="caution">
    <text evidence="2">The sequence shown here is derived from an EMBL/GenBank/DDBJ whole genome shotgun (WGS) entry which is preliminary data.</text>
</comment>
<dbReference type="Pfam" id="PF00353">
    <property type="entry name" value="HemolysinCabind"/>
    <property type="match status" value="2"/>
</dbReference>
<dbReference type="InterPro" id="IPR011049">
    <property type="entry name" value="Serralysin-like_metalloprot_C"/>
</dbReference>